<dbReference type="RefSeq" id="YP_002517084.1">
    <property type="nucleotide sequence ID" value="NC_011916.1"/>
</dbReference>
<dbReference type="PANTHER" id="PTHR34978">
    <property type="entry name" value="POSSIBLE SENSOR-TRANSDUCER PROTEIN BLAR"/>
    <property type="match status" value="1"/>
</dbReference>
<dbReference type="PROSITE" id="PS50088">
    <property type="entry name" value="ANK_REPEAT"/>
    <property type="match status" value="2"/>
</dbReference>
<dbReference type="InterPro" id="IPR002110">
    <property type="entry name" value="Ankyrin_rpt"/>
</dbReference>
<keyword evidence="1" id="KW-0040">ANK repeat</keyword>
<dbReference type="InterPro" id="IPR008756">
    <property type="entry name" value="Peptidase_M56"/>
</dbReference>
<dbReference type="GeneID" id="7331771"/>
<dbReference type="InterPro" id="IPR052173">
    <property type="entry name" value="Beta-lactam_resp_regulator"/>
</dbReference>
<feature type="transmembrane region" description="Helical" evidence="2">
    <location>
        <begin position="38"/>
        <end position="57"/>
    </location>
</feature>
<dbReference type="Pfam" id="PF05569">
    <property type="entry name" value="Peptidase_M56"/>
    <property type="match status" value="1"/>
</dbReference>
<feature type="repeat" description="ANK" evidence="1">
    <location>
        <begin position="361"/>
        <end position="393"/>
    </location>
</feature>
<protein>
    <submittedName>
        <fullName evidence="4">MecR antirepressor / ankyrin repeat family protein</fullName>
    </submittedName>
</protein>
<feature type="transmembrane region" description="Helical" evidence="2">
    <location>
        <begin position="6"/>
        <end position="26"/>
    </location>
</feature>
<accession>A0A0H3C827</accession>
<feature type="transmembrane region" description="Helical" evidence="2">
    <location>
        <begin position="288"/>
        <end position="307"/>
    </location>
</feature>
<evidence type="ECO:0000313" key="4">
    <source>
        <dbReference type="EMBL" id="ACL95176.1"/>
    </source>
</evidence>
<evidence type="ECO:0000256" key="1">
    <source>
        <dbReference type="PROSITE-ProRule" id="PRU00023"/>
    </source>
</evidence>
<dbReference type="PROSITE" id="PS50297">
    <property type="entry name" value="ANK_REP_REGION"/>
    <property type="match status" value="2"/>
</dbReference>
<feature type="transmembrane region" description="Helical" evidence="2">
    <location>
        <begin position="98"/>
        <end position="119"/>
    </location>
</feature>
<feature type="repeat" description="ANK" evidence="1">
    <location>
        <begin position="427"/>
        <end position="459"/>
    </location>
</feature>
<reference evidence="4 5" key="1">
    <citation type="journal article" date="2010" name="J. Bacteriol.">
        <title>The genetic basis of laboratory adaptation in Caulobacter crescentus.</title>
        <authorList>
            <person name="Marks M.E."/>
            <person name="Castro-Rojas C.M."/>
            <person name="Teiling C."/>
            <person name="Du L."/>
            <person name="Kapatral V."/>
            <person name="Walunas T.L."/>
            <person name="Crosson S."/>
        </authorList>
    </citation>
    <scope>NUCLEOTIDE SEQUENCE [LARGE SCALE GENOMIC DNA]</scope>
    <source>
        <strain evidence="5">NA1000 / CB15N</strain>
    </source>
</reference>
<dbReference type="Pfam" id="PF12796">
    <property type="entry name" value="Ank_2"/>
    <property type="match status" value="1"/>
</dbReference>
<dbReference type="Proteomes" id="UP000001364">
    <property type="component" value="Chromosome"/>
</dbReference>
<evidence type="ECO:0000259" key="3">
    <source>
        <dbReference type="Pfam" id="PF05569"/>
    </source>
</evidence>
<proteinExistence type="predicted"/>
<keyword evidence="2" id="KW-0472">Membrane</keyword>
<dbReference type="RefSeq" id="WP_010919512.1">
    <property type="nucleotide sequence ID" value="NC_011916.1"/>
</dbReference>
<dbReference type="EMBL" id="CP001340">
    <property type="protein sequence ID" value="ACL95176.1"/>
    <property type="molecule type" value="Genomic_DNA"/>
</dbReference>
<dbReference type="CDD" id="cd07341">
    <property type="entry name" value="M56_BlaR1_MecR1_like"/>
    <property type="match status" value="1"/>
</dbReference>
<sequence length="491" mass="52109">MVSDILLFVGEANLALAAAVLLVLALRRPVRKVFGARNAYALWLIVPLSILALLIPARTIVLPAPSTVSSTAAISPSPSSAPSSVTAPKSPQPAPLPAIPVGEITLGLWLIVAFGGLILQVERQRRFVRSLGALSRTGEDRLLRAEKPGVGPAVIGAVAPCVVLPADFDRQYTPEEQALILAHERNHLAVGDAQINAVVTGLQCLFWFNPFVHLGAATLRIDQEIACDAAVLARHPKTRRAYGEAMLKTQLAACAPPLGCHWPASANKQLKERFTMLTHHQTDRRRHLAGAVAVAVLGLSTAAAAWATQPARTVQQTPEEARRAVARHLGRPLYDAVDRKDLQTVRELIALGANPNYIARGDGSPLIEAARNGQADVVRALLAAGADPNLAVRGDGNPLIQASRVGRLDIVQALVARGADVESFVPGDETPLIGAALQGELAVVKYLVERGADVNRAVEANPGEMRSPLGMARKNGHASVVNYLKSRGARD</sequence>
<dbReference type="PATRIC" id="fig|565050.3.peg.1687"/>
<name>A0A0H3C827_CAUVN</name>
<dbReference type="KEGG" id="ccs:CCNA_01711"/>
<dbReference type="SMART" id="SM00248">
    <property type="entry name" value="ANK"/>
    <property type="match status" value="5"/>
</dbReference>
<keyword evidence="2" id="KW-1133">Transmembrane helix</keyword>
<dbReference type="AlphaFoldDB" id="A0A0H3C827"/>
<dbReference type="Pfam" id="PF00023">
    <property type="entry name" value="Ank"/>
    <property type="match status" value="1"/>
</dbReference>
<dbReference type="OrthoDB" id="1628901at2"/>
<dbReference type="SUPFAM" id="SSF48403">
    <property type="entry name" value="Ankyrin repeat"/>
    <property type="match status" value="1"/>
</dbReference>
<gene>
    <name evidence="4" type="ordered locus">CCNA_01711</name>
</gene>
<feature type="domain" description="Peptidase M56" evidence="3">
    <location>
        <begin position="8"/>
        <end position="277"/>
    </location>
</feature>
<organism evidence="4 5">
    <name type="scientific">Caulobacter vibrioides (strain NA1000 / CB15N)</name>
    <name type="common">Caulobacter crescentus</name>
    <dbReference type="NCBI Taxonomy" id="565050"/>
    <lineage>
        <taxon>Bacteria</taxon>
        <taxon>Pseudomonadati</taxon>
        <taxon>Pseudomonadota</taxon>
        <taxon>Alphaproteobacteria</taxon>
        <taxon>Caulobacterales</taxon>
        <taxon>Caulobacteraceae</taxon>
        <taxon>Caulobacter</taxon>
    </lineage>
</organism>
<evidence type="ECO:0000256" key="2">
    <source>
        <dbReference type="SAM" id="Phobius"/>
    </source>
</evidence>
<dbReference type="HOGENOM" id="CLU_555166_0_0_5"/>
<dbReference type="SMR" id="A0A0H3C827"/>
<dbReference type="PANTHER" id="PTHR34978:SF3">
    <property type="entry name" value="SLR0241 PROTEIN"/>
    <property type="match status" value="1"/>
</dbReference>
<dbReference type="Gene3D" id="1.25.40.20">
    <property type="entry name" value="Ankyrin repeat-containing domain"/>
    <property type="match status" value="1"/>
</dbReference>
<keyword evidence="5" id="KW-1185">Reference proteome</keyword>
<keyword evidence="2" id="KW-0812">Transmembrane</keyword>
<evidence type="ECO:0000313" key="5">
    <source>
        <dbReference type="Proteomes" id="UP000001364"/>
    </source>
</evidence>
<dbReference type="InterPro" id="IPR036770">
    <property type="entry name" value="Ankyrin_rpt-contain_sf"/>
</dbReference>